<protein>
    <submittedName>
        <fullName evidence="1">Ribosome recycling factor</fullName>
    </submittedName>
</protein>
<dbReference type="EMBL" id="CP066744">
    <property type="protein sequence ID" value="QQK07682.1"/>
    <property type="molecule type" value="Genomic_DNA"/>
</dbReference>
<sequence>MYTDVLKNLETKMQKTINSYKEDLKTIRAGRANPALLDNLSIDYYGTQTPLNQVSTINVAEARLLTIQPWDVSTISAIEKSILQSNLGITPSNDGKIIRLPFPALTEERRRDLAKLVRQYAENAKVALRNSRREAMDAIKKLEKNSEISEDELRTGEQEIQDLINKYTAEIDSITKTKEDELMEI</sequence>
<organism evidence="1 2">
    <name type="scientific">Miniphocaeibacter halophilus</name>
    <dbReference type="NCBI Taxonomy" id="2931922"/>
    <lineage>
        <taxon>Bacteria</taxon>
        <taxon>Bacillati</taxon>
        <taxon>Bacillota</taxon>
        <taxon>Tissierellia</taxon>
        <taxon>Tissierellales</taxon>
        <taxon>Peptoniphilaceae</taxon>
        <taxon>Miniphocaeibacter</taxon>
    </lineage>
</organism>
<dbReference type="Proteomes" id="UP000595814">
    <property type="component" value="Chromosome"/>
</dbReference>
<gene>
    <name evidence="1" type="primary">frr</name>
    <name evidence="1" type="ORF">JFY71_10385</name>
</gene>
<reference evidence="1 2" key="1">
    <citation type="journal article" date="2022" name="Int. J. Syst. Evol. Microbiol.">
        <title>Miniphocaeibacter halophilus sp. nov., an ammonium-tolerant acetate-producing bacterium isolated from a biogas system.</title>
        <authorList>
            <person name="Schnurer A."/>
            <person name="Singh A."/>
            <person name="Bi S."/>
            <person name="Qiao W."/>
            <person name="Westerholm M."/>
        </authorList>
    </citation>
    <scope>NUCLEOTIDE SEQUENCE [LARGE SCALE GENOMIC DNA]</scope>
    <source>
        <strain evidence="1 2">AMB_01</strain>
    </source>
</reference>
<accession>A0AC61MQ85</accession>
<evidence type="ECO:0000313" key="2">
    <source>
        <dbReference type="Proteomes" id="UP000595814"/>
    </source>
</evidence>
<evidence type="ECO:0000313" key="1">
    <source>
        <dbReference type="EMBL" id="QQK07682.1"/>
    </source>
</evidence>
<name>A0AC61MQ85_9FIRM</name>
<keyword evidence="2" id="KW-1185">Reference proteome</keyword>
<proteinExistence type="predicted"/>